<feature type="region of interest" description="Disordered" evidence="1">
    <location>
        <begin position="57"/>
        <end position="76"/>
    </location>
</feature>
<accession>L8GYM0</accession>
<evidence type="ECO:0000313" key="3">
    <source>
        <dbReference type="Proteomes" id="UP000011083"/>
    </source>
</evidence>
<dbReference type="OrthoDB" id="10551116at2759"/>
<dbReference type="EMBL" id="KB007974">
    <property type="protein sequence ID" value="ELR17206.1"/>
    <property type="molecule type" value="Genomic_DNA"/>
</dbReference>
<feature type="compositionally biased region" description="Low complexity" evidence="1">
    <location>
        <begin position="57"/>
        <end position="68"/>
    </location>
</feature>
<evidence type="ECO:0000256" key="1">
    <source>
        <dbReference type="SAM" id="MobiDB-lite"/>
    </source>
</evidence>
<dbReference type="Proteomes" id="UP000011083">
    <property type="component" value="Unassembled WGS sequence"/>
</dbReference>
<dbReference type="OMA" id="MENTGEC"/>
<proteinExistence type="predicted"/>
<dbReference type="RefSeq" id="XP_004339219.1">
    <property type="nucleotide sequence ID" value="XM_004339171.1"/>
</dbReference>
<keyword evidence="3" id="KW-1185">Reference proteome</keyword>
<evidence type="ECO:0000313" key="2">
    <source>
        <dbReference type="EMBL" id="ELR17206.1"/>
    </source>
</evidence>
<sequence length="213" mass="23502">MAALPADYSRNGAPPIYDRYKLAKERPKFRGCWTAAVADPTVRSFVPVASTAVPKAAPRPAAVPRAAPAPKPEPKLVEVPTSGVRLKILDRCRDLRSFITDDGTCTDKYGRVIGYINFNEWTVGGPDESFWGSLLEEQILDKDDKQIGEVDFGRAWVRDQVGNTVCEMENTGECKGHDCSFIGQFEGFTFHDLKAVALYLIIVDPLMYNTVAG</sequence>
<dbReference type="AlphaFoldDB" id="L8GYM0"/>
<name>L8GYM0_ACACF</name>
<protein>
    <submittedName>
        <fullName evidence="2">Uncharacterized protein</fullName>
    </submittedName>
</protein>
<gene>
    <name evidence="2" type="ORF">ACA1_058720</name>
</gene>
<organism evidence="2 3">
    <name type="scientific">Acanthamoeba castellanii (strain ATCC 30010 / Neff)</name>
    <dbReference type="NCBI Taxonomy" id="1257118"/>
    <lineage>
        <taxon>Eukaryota</taxon>
        <taxon>Amoebozoa</taxon>
        <taxon>Discosea</taxon>
        <taxon>Longamoebia</taxon>
        <taxon>Centramoebida</taxon>
        <taxon>Acanthamoebidae</taxon>
        <taxon>Acanthamoeba</taxon>
    </lineage>
</organism>
<reference evidence="2 3" key="1">
    <citation type="journal article" date="2013" name="Genome Biol.">
        <title>Genome of Acanthamoeba castellanii highlights extensive lateral gene transfer and early evolution of tyrosine kinase signaling.</title>
        <authorList>
            <person name="Clarke M."/>
            <person name="Lohan A.J."/>
            <person name="Liu B."/>
            <person name="Lagkouvardos I."/>
            <person name="Roy S."/>
            <person name="Zafar N."/>
            <person name="Bertelli C."/>
            <person name="Schilde C."/>
            <person name="Kianianmomeni A."/>
            <person name="Burglin T.R."/>
            <person name="Frech C."/>
            <person name="Turcotte B."/>
            <person name="Kopec K.O."/>
            <person name="Synnott J.M."/>
            <person name="Choo C."/>
            <person name="Paponov I."/>
            <person name="Finkler A."/>
            <person name="Soon Heng Tan C."/>
            <person name="Hutchins A.P."/>
            <person name="Weinmeier T."/>
            <person name="Rattei T."/>
            <person name="Chu J.S."/>
            <person name="Gimenez G."/>
            <person name="Irimia M."/>
            <person name="Rigden D.J."/>
            <person name="Fitzpatrick D.A."/>
            <person name="Lorenzo-Morales J."/>
            <person name="Bateman A."/>
            <person name="Chiu C.H."/>
            <person name="Tang P."/>
            <person name="Hegemann P."/>
            <person name="Fromm H."/>
            <person name="Raoult D."/>
            <person name="Greub G."/>
            <person name="Miranda-Saavedra D."/>
            <person name="Chen N."/>
            <person name="Nash P."/>
            <person name="Ginger M.L."/>
            <person name="Horn M."/>
            <person name="Schaap P."/>
            <person name="Caler L."/>
            <person name="Loftus B."/>
        </authorList>
    </citation>
    <scope>NUCLEOTIDE SEQUENCE [LARGE SCALE GENOMIC DNA]</scope>
    <source>
        <strain evidence="2 3">Neff</strain>
    </source>
</reference>
<dbReference type="GeneID" id="14918084"/>
<dbReference type="VEuPathDB" id="AmoebaDB:ACA1_058720"/>
<dbReference type="KEGG" id="acan:ACA1_058720"/>